<proteinExistence type="predicted"/>
<dbReference type="AlphaFoldDB" id="A0A918Y5Q4"/>
<sequence length="44" mass="4948">MEKTRPSQEAKGKIREVAGRLTIALGARALWALIEKLFSHHFEG</sequence>
<comment type="caution">
    <text evidence="1">The sequence shown here is derived from an EMBL/GenBank/DDBJ whole genome shotgun (WGS) entry which is preliminary data.</text>
</comment>
<keyword evidence="2" id="KW-1185">Reference proteome</keyword>
<reference evidence="1" key="2">
    <citation type="submission" date="2020-09" db="EMBL/GenBank/DDBJ databases">
        <authorList>
            <person name="Sun Q."/>
            <person name="Ohkuma M."/>
        </authorList>
    </citation>
    <scope>NUCLEOTIDE SEQUENCE</scope>
    <source>
        <strain evidence="1">JCM 4654</strain>
    </source>
</reference>
<accession>A0A918Y5Q4</accession>
<protein>
    <submittedName>
        <fullName evidence="1">Uncharacterized protein</fullName>
    </submittedName>
</protein>
<gene>
    <name evidence="1" type="ORF">GCM10010508_41440</name>
</gene>
<name>A0A918Y5Q4_9ACTN</name>
<evidence type="ECO:0000313" key="2">
    <source>
        <dbReference type="Proteomes" id="UP000608955"/>
    </source>
</evidence>
<dbReference type="Proteomes" id="UP000608955">
    <property type="component" value="Unassembled WGS sequence"/>
</dbReference>
<organism evidence="1 2">
    <name type="scientific">Streptomyces naganishii JCM 4654</name>
    <dbReference type="NCBI Taxonomy" id="1306179"/>
    <lineage>
        <taxon>Bacteria</taxon>
        <taxon>Bacillati</taxon>
        <taxon>Actinomycetota</taxon>
        <taxon>Actinomycetes</taxon>
        <taxon>Kitasatosporales</taxon>
        <taxon>Streptomycetaceae</taxon>
        <taxon>Streptomyces</taxon>
    </lineage>
</organism>
<dbReference type="EMBL" id="BMVF01000010">
    <property type="protein sequence ID" value="GHD91663.1"/>
    <property type="molecule type" value="Genomic_DNA"/>
</dbReference>
<reference evidence="1" key="1">
    <citation type="journal article" date="2014" name="Int. J. Syst. Evol. Microbiol.">
        <title>Complete genome sequence of Corynebacterium casei LMG S-19264T (=DSM 44701T), isolated from a smear-ripened cheese.</title>
        <authorList>
            <consortium name="US DOE Joint Genome Institute (JGI-PGF)"/>
            <person name="Walter F."/>
            <person name="Albersmeier A."/>
            <person name="Kalinowski J."/>
            <person name="Ruckert C."/>
        </authorList>
    </citation>
    <scope>NUCLEOTIDE SEQUENCE</scope>
    <source>
        <strain evidence="1">JCM 4654</strain>
    </source>
</reference>
<evidence type="ECO:0000313" key="1">
    <source>
        <dbReference type="EMBL" id="GHD91663.1"/>
    </source>
</evidence>